<organism evidence="8 9">
    <name type="scientific">Candidatus Woesebacteria bacterium GW2011_GWB1_33_22</name>
    <dbReference type="NCBI Taxonomy" id="1618566"/>
    <lineage>
        <taxon>Bacteria</taxon>
        <taxon>Candidatus Woeseibacteriota</taxon>
    </lineage>
</organism>
<dbReference type="Proteomes" id="UP000034778">
    <property type="component" value="Unassembled WGS sequence"/>
</dbReference>
<dbReference type="InterPro" id="IPR011990">
    <property type="entry name" value="TPR-like_helical_dom_sf"/>
</dbReference>
<keyword evidence="4 6" id="KW-0472">Membrane</keyword>
<comment type="caution">
    <text evidence="8">The sequence shown here is derived from an EMBL/GenBank/DDBJ whole genome shotgun (WGS) entry which is preliminary data.</text>
</comment>
<dbReference type="SUPFAM" id="SSF48452">
    <property type="entry name" value="TPR-like"/>
    <property type="match status" value="1"/>
</dbReference>
<dbReference type="InterPro" id="IPR051533">
    <property type="entry name" value="WaaL-like"/>
</dbReference>
<evidence type="ECO:0000256" key="1">
    <source>
        <dbReference type="ARBA" id="ARBA00004141"/>
    </source>
</evidence>
<evidence type="ECO:0000256" key="5">
    <source>
        <dbReference type="PROSITE-ProRule" id="PRU00339"/>
    </source>
</evidence>
<name>A0A0F9ZMK2_9BACT</name>
<dbReference type="Gene3D" id="1.25.40.10">
    <property type="entry name" value="Tetratricopeptide repeat domain"/>
    <property type="match status" value="1"/>
</dbReference>
<evidence type="ECO:0000256" key="3">
    <source>
        <dbReference type="ARBA" id="ARBA00022989"/>
    </source>
</evidence>
<feature type="transmembrane region" description="Helical" evidence="6">
    <location>
        <begin position="171"/>
        <end position="189"/>
    </location>
</feature>
<sequence>MIAKKFIFSRTILDWPLVIYLLVYLVSTIFSIDPRTSLLGYYSRFNGGLLSQICYVLLYWAFVSNLNKRQSLHSTYYILLSTAIASILAIGEHFGIFTTCGLMKLGFTESCWVQDVQSRVFSTLGQPNWLAALLVALIPITWAYSLRHTAYGLLSILFFVTLLFTKSRSGILAFGFEFIIFWGINLYFSKLKHIKVFLSLTFLFALIYLIFQSPFTGKDILSSQTVGPVLEVGGTESGTIRKYVWLGALNVFKSHPILGTGPETFAFSFPMYKPMEHNLTSEWDFIYNKAHNEFLNYLANTGILGFLSYLTIIITSIIIFIKSKKYDFLAGYVGILVTNFFGFSVVPVSLLFFLFPAMAVVSSMQEVEWVKQKKININQWFLVFVVLLSTFYILHSTFRYFIADIHFNKAKLFNKSGNLPMAKQEILKSLKISPNEPLYLNEMAVADNNIEISQKALLLSPYNINLVRSLSGIYNRNSNPAKAIEVLQSFLINTPSDPKNYYQIGIYYLKINDLNNAAVYFTKSVELKPNYKDARFALGLTYIDLKEFELAKNELKYILEKIDSKDELTQKYLDNLLQAQK</sequence>
<comment type="subcellular location">
    <subcellularLocation>
        <location evidence="1">Membrane</location>
        <topology evidence="1">Multi-pass membrane protein</topology>
    </subcellularLocation>
</comment>
<dbReference type="STRING" id="1618566.UR35_C0002G0157"/>
<keyword evidence="3 6" id="KW-1133">Transmembrane helix</keyword>
<dbReference type="InterPro" id="IPR019734">
    <property type="entry name" value="TPR_rpt"/>
</dbReference>
<feature type="transmembrane region" description="Helical" evidence="6">
    <location>
        <begin position="196"/>
        <end position="215"/>
    </location>
</feature>
<gene>
    <name evidence="8" type="ORF">UR35_C0002G0157</name>
</gene>
<evidence type="ECO:0000256" key="2">
    <source>
        <dbReference type="ARBA" id="ARBA00022692"/>
    </source>
</evidence>
<feature type="domain" description="O-antigen ligase-related" evidence="7">
    <location>
        <begin position="154"/>
        <end position="310"/>
    </location>
</feature>
<feature type="transmembrane region" description="Helical" evidence="6">
    <location>
        <begin position="297"/>
        <end position="321"/>
    </location>
</feature>
<proteinExistence type="predicted"/>
<evidence type="ECO:0000256" key="6">
    <source>
        <dbReference type="SAM" id="Phobius"/>
    </source>
</evidence>
<dbReference type="PROSITE" id="PS50005">
    <property type="entry name" value="TPR"/>
    <property type="match status" value="1"/>
</dbReference>
<feature type="transmembrane region" description="Helical" evidence="6">
    <location>
        <begin position="44"/>
        <end position="63"/>
    </location>
</feature>
<evidence type="ECO:0000256" key="4">
    <source>
        <dbReference type="ARBA" id="ARBA00023136"/>
    </source>
</evidence>
<reference evidence="8 9" key="1">
    <citation type="journal article" date="2015" name="Nature">
        <title>rRNA introns, odd ribosomes, and small enigmatic genomes across a large radiation of phyla.</title>
        <authorList>
            <person name="Brown C.T."/>
            <person name="Hug L.A."/>
            <person name="Thomas B.C."/>
            <person name="Sharon I."/>
            <person name="Castelle C.J."/>
            <person name="Singh A."/>
            <person name="Wilkins M.J."/>
            <person name="Williams K.H."/>
            <person name="Banfield J.F."/>
        </authorList>
    </citation>
    <scope>NUCLEOTIDE SEQUENCE [LARGE SCALE GENOMIC DNA]</scope>
</reference>
<dbReference type="GO" id="GO:0016020">
    <property type="term" value="C:membrane"/>
    <property type="evidence" value="ECO:0007669"/>
    <property type="project" value="UniProtKB-SubCell"/>
</dbReference>
<evidence type="ECO:0000313" key="9">
    <source>
        <dbReference type="Proteomes" id="UP000034778"/>
    </source>
</evidence>
<dbReference type="AlphaFoldDB" id="A0A0F9ZMK2"/>
<evidence type="ECO:0000313" key="8">
    <source>
        <dbReference type="EMBL" id="KKP45324.1"/>
    </source>
</evidence>
<feature type="transmembrane region" description="Helical" evidence="6">
    <location>
        <begin position="127"/>
        <end position="144"/>
    </location>
</feature>
<protein>
    <submittedName>
        <fullName evidence="8">O-antigen polymerase</fullName>
    </submittedName>
</protein>
<keyword evidence="5" id="KW-0802">TPR repeat</keyword>
<feature type="transmembrane region" description="Helical" evidence="6">
    <location>
        <begin position="380"/>
        <end position="402"/>
    </location>
</feature>
<dbReference type="Pfam" id="PF13181">
    <property type="entry name" value="TPR_8"/>
    <property type="match status" value="1"/>
</dbReference>
<keyword evidence="2 6" id="KW-0812">Transmembrane</keyword>
<accession>A0A0F9ZMK2</accession>
<feature type="transmembrane region" description="Helical" evidence="6">
    <location>
        <begin position="75"/>
        <end position="97"/>
    </location>
</feature>
<dbReference type="InterPro" id="IPR007016">
    <property type="entry name" value="O-antigen_ligase-rel_domated"/>
</dbReference>
<dbReference type="SMART" id="SM00028">
    <property type="entry name" value="TPR"/>
    <property type="match status" value="2"/>
</dbReference>
<feature type="transmembrane region" description="Helical" evidence="6">
    <location>
        <begin position="333"/>
        <end position="360"/>
    </location>
</feature>
<dbReference type="EMBL" id="LBOW01000002">
    <property type="protein sequence ID" value="KKP45324.1"/>
    <property type="molecule type" value="Genomic_DNA"/>
</dbReference>
<evidence type="ECO:0000259" key="7">
    <source>
        <dbReference type="Pfam" id="PF04932"/>
    </source>
</evidence>
<dbReference type="Pfam" id="PF04932">
    <property type="entry name" value="Wzy_C"/>
    <property type="match status" value="1"/>
</dbReference>
<dbReference type="PANTHER" id="PTHR37422:SF13">
    <property type="entry name" value="LIPOPOLYSACCHARIDE BIOSYNTHESIS PROTEIN PA4999-RELATED"/>
    <property type="match status" value="1"/>
</dbReference>
<feature type="transmembrane region" description="Helical" evidence="6">
    <location>
        <begin position="12"/>
        <end position="32"/>
    </location>
</feature>
<dbReference type="PANTHER" id="PTHR37422">
    <property type="entry name" value="TEICHURONIC ACID BIOSYNTHESIS PROTEIN TUAE"/>
    <property type="match status" value="1"/>
</dbReference>
<feature type="transmembrane region" description="Helical" evidence="6">
    <location>
        <begin position="149"/>
        <end position="165"/>
    </location>
</feature>
<feature type="repeat" description="TPR" evidence="5">
    <location>
        <begin position="498"/>
        <end position="531"/>
    </location>
</feature>